<dbReference type="Gene3D" id="3.40.190.10">
    <property type="entry name" value="Periplasmic binding protein-like II"/>
    <property type="match status" value="1"/>
</dbReference>
<gene>
    <name evidence="1" type="ORF">DSM100688_1050</name>
</gene>
<accession>A0A6L4WZT9</accession>
<protein>
    <submittedName>
        <fullName evidence="1">ABC transporter substrate-binding protein</fullName>
    </submittedName>
</protein>
<dbReference type="PANTHER" id="PTHR43649">
    <property type="entry name" value="ARABINOSE-BINDING PROTEIN-RELATED"/>
    <property type="match status" value="1"/>
</dbReference>
<keyword evidence="2" id="KW-1185">Reference proteome</keyword>
<dbReference type="InterPro" id="IPR050490">
    <property type="entry name" value="Bact_solute-bd_prot1"/>
</dbReference>
<comment type="caution">
    <text evidence="1">The sequence shown here is derived from an EMBL/GenBank/DDBJ whole genome shotgun (WGS) entry which is preliminary data.</text>
</comment>
<dbReference type="InterPro" id="IPR006059">
    <property type="entry name" value="SBP"/>
</dbReference>
<dbReference type="Proteomes" id="UP000482084">
    <property type="component" value="Unassembled WGS sequence"/>
</dbReference>
<dbReference type="Pfam" id="PF01547">
    <property type="entry name" value="SBP_bac_1"/>
    <property type="match status" value="1"/>
</dbReference>
<reference evidence="1 2" key="1">
    <citation type="submission" date="2019-10" db="EMBL/GenBank/DDBJ databases">
        <title>Characterization of the phylogenetic diversity of two novel species belonging to the genus Bifidobacterium: Bifidobacterium cebidarum sp. nov. and Bifidobacterium leontopitheci sp. nov.</title>
        <authorList>
            <person name="Lugli G.A."/>
            <person name="Duranti S."/>
            <person name="Milani C."/>
            <person name="Turroni F."/>
            <person name="Ventura M."/>
        </authorList>
    </citation>
    <scope>NUCLEOTIDE SEQUENCE [LARGE SCALE GENOMIC DNA]</scope>
    <source>
        <strain evidence="1 2">DSM 100688</strain>
    </source>
</reference>
<dbReference type="SUPFAM" id="SSF53850">
    <property type="entry name" value="Periplasmic binding protein-like II"/>
    <property type="match status" value="1"/>
</dbReference>
<name>A0A6L4WZT9_9BIFI</name>
<dbReference type="PANTHER" id="PTHR43649:SF14">
    <property type="entry name" value="BLR3389 PROTEIN"/>
    <property type="match status" value="1"/>
</dbReference>
<dbReference type="AlphaFoldDB" id="A0A6L4WZT9"/>
<dbReference type="EMBL" id="WBSM01000005">
    <property type="protein sequence ID" value="KAB8287942.1"/>
    <property type="molecule type" value="Genomic_DNA"/>
</dbReference>
<evidence type="ECO:0000313" key="1">
    <source>
        <dbReference type="EMBL" id="KAB8287942.1"/>
    </source>
</evidence>
<sequence>MLLMPRCVDSIRTSVIGIERNRGAAGMSARQTIDHAKRIMAAFLSIVCLLAIAACGETDTRTKIVVWSWEPSMKAVARSFEQANPDIRVVVKDTSGYENLNSAIQDGYGLPDVAQLEYFALPQYAVSGQLLDITDRVAGYDDFYTPGTWSSVQLGGRTYGLPMDSGPMAFFYNKDVFDQAGVDATKIRTWDDYYQAAKKLKAIGVYIAADAGDASFYDAMIWLAGGRPFRTSADGKTVTVNLTGDEGTTTFTEFWQRMINEGLVNTKAVTWSDNWERQLGAGTIASVFAGAWMPSLLLADVPGGAGLWRVAQMPTVDGKETNAENGGSSLTVLQSSRKPDAAFRFVEYACHNAAGIAERIDGGAFPADKATLNSEEFRNKTTVRDSRGIDVDYFDGQRYNEVLSEAAGHVSTGYQYLPFEVYARNDFTATVGTAYTWATAKREYEDIKNRIEAGETKPNGKEYTLPEHPGKRITLTDGIIAWQKDLKEYGFNQGFTIK</sequence>
<organism evidence="1 2">
    <name type="scientific">Bifidobacterium ramosum</name>
    <dbReference type="NCBI Taxonomy" id="1798158"/>
    <lineage>
        <taxon>Bacteria</taxon>
        <taxon>Bacillati</taxon>
        <taxon>Actinomycetota</taxon>
        <taxon>Actinomycetes</taxon>
        <taxon>Bifidobacteriales</taxon>
        <taxon>Bifidobacteriaceae</taxon>
        <taxon>Bifidobacterium</taxon>
    </lineage>
</organism>
<evidence type="ECO:0000313" key="2">
    <source>
        <dbReference type="Proteomes" id="UP000482084"/>
    </source>
</evidence>
<dbReference type="CDD" id="cd13585">
    <property type="entry name" value="PBP2_TMBP_like"/>
    <property type="match status" value="1"/>
</dbReference>
<proteinExistence type="predicted"/>